<name>A0A9X3J3I7_9BACT</name>
<evidence type="ECO:0000256" key="1">
    <source>
        <dbReference type="SAM" id="MobiDB-lite"/>
    </source>
</evidence>
<proteinExistence type="predicted"/>
<accession>A0A9X3J3I7</accession>
<dbReference type="PANTHER" id="PTHR12922:SF7">
    <property type="entry name" value="UBIQUINONE BIOSYNTHESIS PROTEIN COQ4 HOMOLOG, MITOCHONDRIAL"/>
    <property type="match status" value="1"/>
</dbReference>
<dbReference type="AlphaFoldDB" id="A0A9X3J3I7"/>
<feature type="region of interest" description="Disordered" evidence="1">
    <location>
        <begin position="234"/>
        <end position="255"/>
    </location>
</feature>
<dbReference type="Proteomes" id="UP001150924">
    <property type="component" value="Unassembled WGS sequence"/>
</dbReference>
<dbReference type="EMBL" id="JAPNKE010000002">
    <property type="protein sequence ID" value="MCY1013285.1"/>
    <property type="molecule type" value="Genomic_DNA"/>
</dbReference>
<feature type="compositionally biased region" description="Low complexity" evidence="1">
    <location>
        <begin position="288"/>
        <end position="300"/>
    </location>
</feature>
<sequence>MFDPFKKLKLASAFLGVAEDAVRADANLELGDLFGRLDIRSLGLDVARLLDQDGVRPLYDSRYLPQPESLDRLHAYGDGTLGREVARYLRAHKQQRLIGPPAGFDFRDPAAYLALRVRMTHPIIHVLTEYDGSPLGELAVQSYYVGQLGNLMSGVMISSALLQITRDMPAKLGDALALLAEAYQRGQTAKPFLGIAWEELWSAQVPQLRELADLVPRTSNIAMLDLDAMAEAEAPPPPRVNLSGFGSAPSEPTPLRNAVAAPAENRAEPRGRPVSQSSLLASFMALAEQAQEQEKQAQAQPPRTLEPESEDGEAEPELVDPSPRHVAKPPPPPLRVQSQPQPQQPQPPRPPSKPQPQPGFSIEESDPKIMPAMSPDDPDFF</sequence>
<feature type="compositionally biased region" description="Acidic residues" evidence="1">
    <location>
        <begin position="307"/>
        <end position="318"/>
    </location>
</feature>
<evidence type="ECO:0000313" key="2">
    <source>
        <dbReference type="EMBL" id="MCY1013285.1"/>
    </source>
</evidence>
<reference evidence="2" key="1">
    <citation type="submission" date="2022-11" db="EMBL/GenBank/DDBJ databases">
        <title>Minimal conservation of predation-associated metabolite biosynthetic gene clusters underscores biosynthetic potential of Myxococcota including descriptions for ten novel species: Archangium lansinium sp. nov., Myxococcus landrumus sp. nov., Nannocystis bai.</title>
        <authorList>
            <person name="Ahearne A."/>
            <person name="Stevens C."/>
            <person name="Phillips K."/>
        </authorList>
    </citation>
    <scope>NUCLEOTIDE SEQUENCE</scope>
    <source>
        <strain evidence="2">Na p29</strain>
    </source>
</reference>
<comment type="caution">
    <text evidence="2">The sequence shown here is derived from an EMBL/GenBank/DDBJ whole genome shotgun (WGS) entry which is preliminary data.</text>
</comment>
<keyword evidence="3" id="KW-1185">Reference proteome</keyword>
<dbReference type="GO" id="GO:0006744">
    <property type="term" value="P:ubiquinone biosynthetic process"/>
    <property type="evidence" value="ECO:0007669"/>
    <property type="project" value="InterPro"/>
</dbReference>
<dbReference type="InterPro" id="IPR007715">
    <property type="entry name" value="Coq4"/>
</dbReference>
<dbReference type="PANTHER" id="PTHR12922">
    <property type="entry name" value="UBIQUINONE BIOSYNTHESIS PROTEIN"/>
    <property type="match status" value="1"/>
</dbReference>
<protein>
    <submittedName>
        <fullName evidence="2">Coq4 family protein</fullName>
    </submittedName>
</protein>
<evidence type="ECO:0000313" key="3">
    <source>
        <dbReference type="Proteomes" id="UP001150924"/>
    </source>
</evidence>
<dbReference type="Pfam" id="PF05019">
    <property type="entry name" value="Coq4"/>
    <property type="match status" value="1"/>
</dbReference>
<gene>
    <name evidence="2" type="ORF">OV079_48700</name>
</gene>
<dbReference type="RefSeq" id="WP_267777095.1">
    <property type="nucleotide sequence ID" value="NZ_JAPNKE010000002.1"/>
</dbReference>
<feature type="compositionally biased region" description="Pro residues" evidence="1">
    <location>
        <begin position="342"/>
        <end position="357"/>
    </location>
</feature>
<feature type="region of interest" description="Disordered" evidence="1">
    <location>
        <begin position="288"/>
        <end position="381"/>
    </location>
</feature>
<organism evidence="2 3">
    <name type="scientific">Nannocystis pusilla</name>
    <dbReference type="NCBI Taxonomy" id="889268"/>
    <lineage>
        <taxon>Bacteria</taxon>
        <taxon>Pseudomonadati</taxon>
        <taxon>Myxococcota</taxon>
        <taxon>Polyangia</taxon>
        <taxon>Nannocystales</taxon>
        <taxon>Nannocystaceae</taxon>
        <taxon>Nannocystis</taxon>
    </lineage>
</organism>